<feature type="compositionally biased region" description="Acidic residues" evidence="1">
    <location>
        <begin position="383"/>
        <end position="397"/>
    </location>
</feature>
<protein>
    <submittedName>
        <fullName evidence="4">Uncharacterized protein</fullName>
    </submittedName>
</protein>
<feature type="signal peptide" evidence="3">
    <location>
        <begin position="1"/>
        <end position="19"/>
    </location>
</feature>
<evidence type="ECO:0000313" key="5">
    <source>
        <dbReference type="Proteomes" id="UP000266841"/>
    </source>
</evidence>
<name>K0SCD5_THAOC</name>
<accession>K0SCD5</accession>
<keyword evidence="3" id="KW-0732">Signal</keyword>
<keyword evidence="2" id="KW-0812">Transmembrane</keyword>
<evidence type="ECO:0000313" key="4">
    <source>
        <dbReference type="EMBL" id="EJK63713.1"/>
    </source>
</evidence>
<feature type="region of interest" description="Disordered" evidence="1">
    <location>
        <begin position="383"/>
        <end position="407"/>
    </location>
</feature>
<feature type="region of interest" description="Disordered" evidence="1">
    <location>
        <begin position="557"/>
        <end position="578"/>
    </location>
</feature>
<proteinExistence type="predicted"/>
<dbReference type="EMBL" id="AGNL01018054">
    <property type="protein sequence ID" value="EJK63713.1"/>
    <property type="molecule type" value="Genomic_DNA"/>
</dbReference>
<feature type="compositionally biased region" description="Basic and acidic residues" evidence="1">
    <location>
        <begin position="557"/>
        <end position="569"/>
    </location>
</feature>
<feature type="transmembrane region" description="Helical" evidence="2">
    <location>
        <begin position="442"/>
        <end position="463"/>
    </location>
</feature>
<sequence length="578" mass="63619">MKTHLVALCLTTLLSAVDADMEGAVTDLGYDSYSTAWRYLGSYIDDCSTSSKWYSSCTSGTRKLLWAAYYDPNYEGEQIGEYQYYTSDGEWDDSTCTGDRCAKMDCHDPYTEDSSWELLGVYKESVSFDNDNFFEQLFKHQVSACYRGIGARPVFVRSFDLSLTLRLPLRDEQGYCLWDGDKEDNDYGSQDSDAWQDSNYWFMQTMRKELPEGCTQTSGFSGTYYIAMKPQEGGDMTLGVYTDSSCSTEADYTYEDYQSYATSLTATASSGAFDTWNAGMDAYKICQPCRAYNREATECSGEHCDRRRRLGEEEDGQGDEEQNGFNCYDDAGYQNCNQCYKFETHTDMEEADAFDLSLADSQGTILLIEYDDVWYGSGLVGDVEEPEEEEEPEDEHEEREAEAMGSSMGSAGAYGGHYAGSAGGSDAGNGAGTSHSNAYGAVVGYSFAGVAALLALGGALVVARRGARQGGTLDGDIYDVHAVIVAMVPAASSTPNVGSGLTDLSAWGIPDPMLYPLPPHRARHVRRDVPEVDLADRRRRGGFGQNDRTNLGFSSLHQEHRMRPMRSEAARGGAGSDI</sequence>
<dbReference type="Proteomes" id="UP000266841">
    <property type="component" value="Unassembled WGS sequence"/>
</dbReference>
<reference evidence="4 5" key="1">
    <citation type="journal article" date="2012" name="Genome Biol.">
        <title>Genome and low-iron response of an oceanic diatom adapted to chronic iron limitation.</title>
        <authorList>
            <person name="Lommer M."/>
            <person name="Specht M."/>
            <person name="Roy A.S."/>
            <person name="Kraemer L."/>
            <person name="Andreson R."/>
            <person name="Gutowska M.A."/>
            <person name="Wolf J."/>
            <person name="Bergner S.V."/>
            <person name="Schilhabel M.B."/>
            <person name="Klostermeier U.C."/>
            <person name="Beiko R.G."/>
            <person name="Rosenstiel P."/>
            <person name="Hippler M."/>
            <person name="Laroche J."/>
        </authorList>
    </citation>
    <scope>NUCLEOTIDE SEQUENCE [LARGE SCALE GENOMIC DNA]</scope>
    <source>
        <strain evidence="4 5">CCMP1005</strain>
    </source>
</reference>
<feature type="chain" id="PRO_5003837043" evidence="3">
    <location>
        <begin position="20"/>
        <end position="578"/>
    </location>
</feature>
<gene>
    <name evidence="4" type="ORF">THAOC_15616</name>
</gene>
<evidence type="ECO:0000256" key="1">
    <source>
        <dbReference type="SAM" id="MobiDB-lite"/>
    </source>
</evidence>
<dbReference type="OrthoDB" id="48045at2759"/>
<dbReference type="AlphaFoldDB" id="K0SCD5"/>
<evidence type="ECO:0000256" key="3">
    <source>
        <dbReference type="SAM" id="SignalP"/>
    </source>
</evidence>
<keyword evidence="2" id="KW-1133">Transmembrane helix</keyword>
<comment type="caution">
    <text evidence="4">The sequence shown here is derived from an EMBL/GenBank/DDBJ whole genome shotgun (WGS) entry which is preliminary data.</text>
</comment>
<keyword evidence="2" id="KW-0472">Membrane</keyword>
<evidence type="ECO:0000256" key="2">
    <source>
        <dbReference type="SAM" id="Phobius"/>
    </source>
</evidence>
<organism evidence="4 5">
    <name type="scientific">Thalassiosira oceanica</name>
    <name type="common">Marine diatom</name>
    <dbReference type="NCBI Taxonomy" id="159749"/>
    <lineage>
        <taxon>Eukaryota</taxon>
        <taxon>Sar</taxon>
        <taxon>Stramenopiles</taxon>
        <taxon>Ochrophyta</taxon>
        <taxon>Bacillariophyta</taxon>
        <taxon>Coscinodiscophyceae</taxon>
        <taxon>Thalassiosirophycidae</taxon>
        <taxon>Thalassiosirales</taxon>
        <taxon>Thalassiosiraceae</taxon>
        <taxon>Thalassiosira</taxon>
    </lineage>
</organism>
<keyword evidence="5" id="KW-1185">Reference proteome</keyword>